<evidence type="ECO:0000313" key="1">
    <source>
        <dbReference type="EMBL" id="KAB4248415.1"/>
    </source>
</evidence>
<gene>
    <name evidence="1" type="ORF">GAP48_18880</name>
</gene>
<proteinExistence type="predicted"/>
<evidence type="ECO:0000313" key="2">
    <source>
        <dbReference type="Proteomes" id="UP000487989"/>
    </source>
</evidence>
<protein>
    <submittedName>
        <fullName evidence="1">Uncharacterized protein</fullName>
    </submittedName>
</protein>
<comment type="caution">
    <text evidence="1">The sequence shown here is derived from an EMBL/GenBank/DDBJ whole genome shotgun (WGS) entry which is preliminary data.</text>
</comment>
<dbReference type="AlphaFoldDB" id="A0A6I0LPT9"/>
<dbReference type="RefSeq" id="WP_151882021.1">
    <property type="nucleotide sequence ID" value="NZ_WCTH01000011.1"/>
</dbReference>
<dbReference type="Proteomes" id="UP000487989">
    <property type="component" value="Unassembled WGS sequence"/>
</dbReference>
<sequence length="79" mass="9039">MKTIKDLTVKVTYTVGLSDVQVSDEVYEALSNCYDKGGKVDPDSFNNKEQTASEWLSDHIHEADAMDWEYDIEDFNDLD</sequence>
<accession>A0A6I0LPT9</accession>
<name>A0A6I0LPT9_BACUN</name>
<reference evidence="1 2" key="1">
    <citation type="journal article" date="2019" name="Nat. Med.">
        <title>A library of human gut bacterial isolates paired with longitudinal multiomics data enables mechanistic microbiome research.</title>
        <authorList>
            <person name="Poyet M."/>
            <person name="Groussin M."/>
            <person name="Gibbons S.M."/>
            <person name="Avila-Pacheco J."/>
            <person name="Jiang X."/>
            <person name="Kearney S.M."/>
            <person name="Perrotta A.R."/>
            <person name="Berdy B."/>
            <person name="Zhao S."/>
            <person name="Lieberman T.D."/>
            <person name="Swanson P.K."/>
            <person name="Smith M."/>
            <person name="Roesemann S."/>
            <person name="Alexander J.E."/>
            <person name="Rich S.A."/>
            <person name="Livny J."/>
            <person name="Vlamakis H."/>
            <person name="Clish C."/>
            <person name="Bullock K."/>
            <person name="Deik A."/>
            <person name="Scott J."/>
            <person name="Pierce K.A."/>
            <person name="Xavier R.J."/>
            <person name="Alm E.J."/>
        </authorList>
    </citation>
    <scope>NUCLEOTIDE SEQUENCE [LARGE SCALE GENOMIC DNA]</scope>
    <source>
        <strain evidence="1 2">BIOML-A3</strain>
    </source>
</reference>
<organism evidence="1 2">
    <name type="scientific">Bacteroides uniformis</name>
    <dbReference type="NCBI Taxonomy" id="820"/>
    <lineage>
        <taxon>Bacteria</taxon>
        <taxon>Pseudomonadati</taxon>
        <taxon>Bacteroidota</taxon>
        <taxon>Bacteroidia</taxon>
        <taxon>Bacteroidales</taxon>
        <taxon>Bacteroidaceae</taxon>
        <taxon>Bacteroides</taxon>
    </lineage>
</organism>
<dbReference type="EMBL" id="WCTJ01000039">
    <property type="protein sequence ID" value="KAB4248415.1"/>
    <property type="molecule type" value="Genomic_DNA"/>
</dbReference>